<evidence type="ECO:0000256" key="8">
    <source>
        <dbReference type="ARBA" id="ARBA00023012"/>
    </source>
</evidence>
<feature type="transmembrane region" description="Helical" evidence="9">
    <location>
        <begin position="137"/>
        <end position="157"/>
    </location>
</feature>
<evidence type="ECO:0000256" key="5">
    <source>
        <dbReference type="ARBA" id="ARBA00022741"/>
    </source>
</evidence>
<comment type="caution">
    <text evidence="11">The sequence shown here is derived from an EMBL/GenBank/DDBJ whole genome shotgun (WGS) entry which is preliminary data.</text>
</comment>
<dbReference type="EMBL" id="JAUSUR010000001">
    <property type="protein sequence ID" value="MDQ0360403.1"/>
    <property type="molecule type" value="Genomic_DNA"/>
</dbReference>
<dbReference type="SMART" id="SM00387">
    <property type="entry name" value="HATPase_c"/>
    <property type="match status" value="1"/>
</dbReference>
<evidence type="ECO:0000313" key="11">
    <source>
        <dbReference type="EMBL" id="MDQ0360403.1"/>
    </source>
</evidence>
<proteinExistence type="predicted"/>
<evidence type="ECO:0000313" key="12">
    <source>
        <dbReference type="Proteomes" id="UP001230220"/>
    </source>
</evidence>
<keyword evidence="7" id="KW-0067">ATP-binding</keyword>
<gene>
    <name evidence="11" type="ORF">J2S15_001134</name>
</gene>
<evidence type="ECO:0000256" key="9">
    <source>
        <dbReference type="SAM" id="Phobius"/>
    </source>
</evidence>
<feature type="transmembrane region" description="Helical" evidence="9">
    <location>
        <begin position="12"/>
        <end position="38"/>
    </location>
</feature>
<dbReference type="PANTHER" id="PTHR24421">
    <property type="entry name" value="NITRATE/NITRITE SENSOR PROTEIN NARX-RELATED"/>
    <property type="match status" value="1"/>
</dbReference>
<dbReference type="EC" id="2.7.13.3" evidence="2"/>
<keyword evidence="9" id="KW-0812">Transmembrane</keyword>
<keyword evidence="5" id="KW-0547">Nucleotide-binding</keyword>
<dbReference type="InterPro" id="IPR011712">
    <property type="entry name" value="Sig_transdc_His_kin_sub3_dim/P"/>
</dbReference>
<evidence type="ECO:0000256" key="3">
    <source>
        <dbReference type="ARBA" id="ARBA00022553"/>
    </source>
</evidence>
<dbReference type="Gene3D" id="1.20.5.1930">
    <property type="match status" value="1"/>
</dbReference>
<sequence>MKNDATKINDYLDFAYIALCCINFIIIAFICGVMLVSIERILDNYSALSFLESVNSLPITPSIQILVFSICAFGMLICLLYIKKHQEKLSWFNLIIYLGVLALCIVLMYYTSFVSNSILLVVMANYFIYSQYNEKRYAYLIFTVIIYMLCNFNITSLLSMVSFSDYISFFNSEMQSILIAVVNSLNTISIVLFITIMVMMIIKEVNESRRVLQLNGELQLANKQLLEYASLQEKMGETKERNRLAREIHDTLGHTLTSISMGIEASLTIMDEQPELSKTQLERLSKTARQGLTDVRRSVKHLRPDALERHTLKDAIEQMINDFQSLSGIEIRFACHTPTLNFEQDEEDTIYRIIQECITNSVRHGNATKIFVSIAVNPDTIIVLIEDNGRGSKKIQYGFGLHHMQERVALLNGTIRIYGLDGFVVVVEIPYRKENIHD</sequence>
<protein>
    <recommendedName>
        <fullName evidence="2">histidine kinase</fullName>
        <ecNumber evidence="2">2.7.13.3</ecNumber>
    </recommendedName>
</protein>
<dbReference type="InterPro" id="IPR003594">
    <property type="entry name" value="HATPase_dom"/>
</dbReference>
<evidence type="ECO:0000256" key="2">
    <source>
        <dbReference type="ARBA" id="ARBA00012438"/>
    </source>
</evidence>
<organism evidence="11 12">
    <name type="scientific">Breznakia pachnodae</name>
    <dbReference type="NCBI Taxonomy" id="265178"/>
    <lineage>
        <taxon>Bacteria</taxon>
        <taxon>Bacillati</taxon>
        <taxon>Bacillota</taxon>
        <taxon>Erysipelotrichia</taxon>
        <taxon>Erysipelotrichales</taxon>
        <taxon>Erysipelotrichaceae</taxon>
        <taxon>Breznakia</taxon>
    </lineage>
</organism>
<evidence type="ECO:0000256" key="4">
    <source>
        <dbReference type="ARBA" id="ARBA00022679"/>
    </source>
</evidence>
<keyword evidence="9" id="KW-0472">Membrane</keyword>
<feature type="transmembrane region" description="Helical" evidence="9">
    <location>
        <begin position="177"/>
        <end position="202"/>
    </location>
</feature>
<dbReference type="RefSeq" id="WP_307406278.1">
    <property type="nucleotide sequence ID" value="NZ_JAUSUR010000001.1"/>
</dbReference>
<evidence type="ECO:0000256" key="1">
    <source>
        <dbReference type="ARBA" id="ARBA00000085"/>
    </source>
</evidence>
<dbReference type="InterPro" id="IPR036890">
    <property type="entry name" value="HATPase_C_sf"/>
</dbReference>
<dbReference type="PANTHER" id="PTHR24421:SF10">
    <property type="entry name" value="NITRATE_NITRITE SENSOR PROTEIN NARQ"/>
    <property type="match status" value="1"/>
</dbReference>
<feature type="domain" description="Histidine kinase/HSP90-like ATPase" evidence="10">
    <location>
        <begin position="345"/>
        <end position="433"/>
    </location>
</feature>
<keyword evidence="4" id="KW-0808">Transferase</keyword>
<accession>A0ABU0E0L0</accession>
<evidence type="ECO:0000259" key="10">
    <source>
        <dbReference type="SMART" id="SM00387"/>
    </source>
</evidence>
<feature type="transmembrane region" description="Helical" evidence="9">
    <location>
        <begin position="58"/>
        <end position="82"/>
    </location>
</feature>
<feature type="transmembrane region" description="Helical" evidence="9">
    <location>
        <begin position="89"/>
        <end position="108"/>
    </location>
</feature>
<keyword evidence="8" id="KW-0902">Two-component regulatory system</keyword>
<keyword evidence="3" id="KW-0597">Phosphoprotein</keyword>
<dbReference type="Pfam" id="PF02518">
    <property type="entry name" value="HATPase_c"/>
    <property type="match status" value="1"/>
</dbReference>
<dbReference type="Gene3D" id="3.30.565.10">
    <property type="entry name" value="Histidine kinase-like ATPase, C-terminal domain"/>
    <property type="match status" value="1"/>
</dbReference>
<name>A0ABU0E0L0_9FIRM</name>
<dbReference type="Pfam" id="PF07730">
    <property type="entry name" value="HisKA_3"/>
    <property type="match status" value="1"/>
</dbReference>
<comment type="catalytic activity">
    <reaction evidence="1">
        <text>ATP + protein L-histidine = ADP + protein N-phospho-L-histidine.</text>
        <dbReference type="EC" id="2.7.13.3"/>
    </reaction>
</comment>
<evidence type="ECO:0000256" key="6">
    <source>
        <dbReference type="ARBA" id="ARBA00022777"/>
    </source>
</evidence>
<keyword evidence="6 11" id="KW-0418">Kinase</keyword>
<evidence type="ECO:0000256" key="7">
    <source>
        <dbReference type="ARBA" id="ARBA00022840"/>
    </source>
</evidence>
<reference evidence="11 12" key="1">
    <citation type="submission" date="2023-07" db="EMBL/GenBank/DDBJ databases">
        <title>Genomic Encyclopedia of Type Strains, Phase IV (KMG-IV): sequencing the most valuable type-strain genomes for metagenomic binning, comparative biology and taxonomic classification.</title>
        <authorList>
            <person name="Goeker M."/>
        </authorList>
    </citation>
    <scope>NUCLEOTIDE SEQUENCE [LARGE SCALE GENOMIC DNA]</scope>
    <source>
        <strain evidence="11 12">DSM 16784</strain>
    </source>
</reference>
<dbReference type="Proteomes" id="UP001230220">
    <property type="component" value="Unassembled WGS sequence"/>
</dbReference>
<dbReference type="CDD" id="cd16917">
    <property type="entry name" value="HATPase_UhpB-NarQ-NarX-like"/>
    <property type="match status" value="1"/>
</dbReference>
<dbReference type="GO" id="GO:0016301">
    <property type="term" value="F:kinase activity"/>
    <property type="evidence" value="ECO:0007669"/>
    <property type="project" value="UniProtKB-KW"/>
</dbReference>
<keyword evidence="9" id="KW-1133">Transmembrane helix</keyword>
<keyword evidence="12" id="KW-1185">Reference proteome</keyword>
<dbReference type="InterPro" id="IPR050482">
    <property type="entry name" value="Sensor_HK_TwoCompSys"/>
</dbReference>
<dbReference type="SUPFAM" id="SSF55874">
    <property type="entry name" value="ATPase domain of HSP90 chaperone/DNA topoisomerase II/histidine kinase"/>
    <property type="match status" value="1"/>
</dbReference>